<keyword evidence="5" id="KW-1185">Reference proteome</keyword>
<evidence type="ECO:0000313" key="4">
    <source>
        <dbReference type="EMBL" id="MFC6646333.1"/>
    </source>
</evidence>
<feature type="transmembrane region" description="Helical" evidence="3">
    <location>
        <begin position="429"/>
        <end position="449"/>
    </location>
</feature>
<dbReference type="Gene3D" id="3.40.50.300">
    <property type="entry name" value="P-loop containing nucleotide triphosphate hydrolases"/>
    <property type="match status" value="1"/>
</dbReference>
<feature type="transmembrane region" description="Helical" evidence="3">
    <location>
        <begin position="50"/>
        <end position="67"/>
    </location>
</feature>
<keyword evidence="3" id="KW-0472">Membrane</keyword>
<dbReference type="PANTHER" id="PTHR32309:SF31">
    <property type="entry name" value="CAPSULAR EXOPOLYSACCHARIDE FAMILY"/>
    <property type="match status" value="1"/>
</dbReference>
<comment type="caution">
    <text evidence="4">The sequence shown here is derived from an EMBL/GenBank/DDBJ whole genome shotgun (WGS) entry which is preliminary data.</text>
</comment>
<protein>
    <submittedName>
        <fullName evidence="4">Exopolysaccharide transport family protein</fullName>
    </submittedName>
</protein>
<evidence type="ECO:0000256" key="1">
    <source>
        <dbReference type="SAM" id="Coils"/>
    </source>
</evidence>
<dbReference type="InterPro" id="IPR050445">
    <property type="entry name" value="Bact_polysacc_biosynth/exp"/>
</dbReference>
<feature type="compositionally biased region" description="Basic and acidic residues" evidence="2">
    <location>
        <begin position="666"/>
        <end position="681"/>
    </location>
</feature>
<keyword evidence="3" id="KW-1133">Transmembrane helix</keyword>
<gene>
    <name evidence="4" type="ORF">ACFQBQ_12205</name>
</gene>
<feature type="region of interest" description="Disordered" evidence="2">
    <location>
        <begin position="666"/>
        <end position="723"/>
    </location>
</feature>
<organism evidence="4 5">
    <name type="scientific">Granulicella cerasi</name>
    <dbReference type="NCBI Taxonomy" id="741063"/>
    <lineage>
        <taxon>Bacteria</taxon>
        <taxon>Pseudomonadati</taxon>
        <taxon>Acidobacteriota</taxon>
        <taxon>Terriglobia</taxon>
        <taxon>Terriglobales</taxon>
        <taxon>Acidobacteriaceae</taxon>
        <taxon>Granulicella</taxon>
    </lineage>
</organism>
<accession>A0ABW1ZBV0</accession>
<name>A0ABW1ZBV0_9BACT</name>
<dbReference type="PANTHER" id="PTHR32309">
    <property type="entry name" value="TYROSINE-PROTEIN KINASE"/>
    <property type="match status" value="1"/>
</dbReference>
<proteinExistence type="predicted"/>
<dbReference type="Proteomes" id="UP001596391">
    <property type="component" value="Unassembled WGS sequence"/>
</dbReference>
<reference evidence="5" key="1">
    <citation type="journal article" date="2019" name="Int. J. Syst. Evol. Microbiol.">
        <title>The Global Catalogue of Microorganisms (GCM) 10K type strain sequencing project: providing services to taxonomists for standard genome sequencing and annotation.</title>
        <authorList>
            <consortium name="The Broad Institute Genomics Platform"/>
            <consortium name="The Broad Institute Genome Sequencing Center for Infectious Disease"/>
            <person name="Wu L."/>
            <person name="Ma J."/>
        </authorList>
    </citation>
    <scope>NUCLEOTIDE SEQUENCE [LARGE SCALE GENOMIC DNA]</scope>
    <source>
        <strain evidence="5">CGMCC 1.16026</strain>
    </source>
</reference>
<dbReference type="SUPFAM" id="SSF52540">
    <property type="entry name" value="P-loop containing nucleoside triphosphate hydrolases"/>
    <property type="match status" value="1"/>
</dbReference>
<evidence type="ECO:0000313" key="5">
    <source>
        <dbReference type="Proteomes" id="UP001596391"/>
    </source>
</evidence>
<sequence>MSDTRKGSIVRGTDQDFARGDAIPRASSRAGHSAAFRLDLQRAFAMHGKVAMLAGFLVFALVFLVGLTRKKHYSAETIFYVAPVQREVLNANGPTGYDDMRYSATLQQLMQTMQRMDVAEKAVRSLPEGVWRAPNEPVRVAAANLIGNLSVQRSGSSFQMVADLTGDDPDATAAALNALAATFIAQVKNDTDGPTEQQMKLLEAEQQTVADALVKDQDKQARLSAALGVARLSTDKSNPLDDSVAQLRQQLFSVEQARQQTLTQASGNSGESNDALATPAATLLSSLNSRKATLQSQMAGMTPANPIYQQDQVELAATDRELTDATAKFEKDRRDREQTRRHELEARSAGLERELKDRLLHQTELAARSAPQLQEYASLTAETDRLQTRANAIDDAMRGIEVQRRSPSFVRVAIPATPPLLPEPGKRKLLLLGSVPLGIFVAIAVAVLLNSRERRIFVGRDVERILGFRPMAVLPAAEEVSEPVRDSYLLRLAGAIENSYRNGARTFAFTAPSPETDVEELVFHLQNKLKEMGYAVLWVGSDTLLRAERDFEEAYGRGPDLSEEARHGEHGTDGLAAARLAWLQGDYDFVLVDTPSLTISGEAEYAVRRCDATVLVNESAVTTREDLYIAGEILERIGLGGVGAVVKNLKLENADVLFQHTVQKAEEDHARRAPREPRDNEGTWQVLEAGTTRELVLPGDPVARNRRRRRPANAASPKFTSVS</sequence>
<feature type="coiled-coil region" evidence="1">
    <location>
        <begin position="327"/>
        <end position="354"/>
    </location>
</feature>
<keyword evidence="3" id="KW-0812">Transmembrane</keyword>
<dbReference type="EMBL" id="JBHSWI010000001">
    <property type="protein sequence ID" value="MFC6646333.1"/>
    <property type="molecule type" value="Genomic_DNA"/>
</dbReference>
<evidence type="ECO:0000256" key="3">
    <source>
        <dbReference type="SAM" id="Phobius"/>
    </source>
</evidence>
<keyword evidence="1" id="KW-0175">Coiled coil</keyword>
<dbReference type="RefSeq" id="WP_263370012.1">
    <property type="nucleotide sequence ID" value="NZ_JAGSYD010000001.1"/>
</dbReference>
<evidence type="ECO:0000256" key="2">
    <source>
        <dbReference type="SAM" id="MobiDB-lite"/>
    </source>
</evidence>
<dbReference type="InterPro" id="IPR027417">
    <property type="entry name" value="P-loop_NTPase"/>
</dbReference>